<accession>A0A8H3IIF9</accession>
<dbReference type="PANTHER" id="PTHR13362">
    <property type="entry name" value="MITOCHONDRIAL RIBOSOMAL PROTEIN S33"/>
    <property type="match status" value="1"/>
</dbReference>
<evidence type="ECO:0000256" key="3">
    <source>
        <dbReference type="ARBA" id="ARBA00022980"/>
    </source>
</evidence>
<dbReference type="GO" id="GO:0005739">
    <property type="term" value="C:mitochondrion"/>
    <property type="evidence" value="ECO:0007669"/>
    <property type="project" value="UniProtKB-SubCell"/>
</dbReference>
<dbReference type="InterPro" id="IPR013219">
    <property type="entry name" value="Ribosomal_mS33"/>
</dbReference>
<name>A0A8H3IIF9_9LECA</name>
<sequence>MSVPLQSRIFDLLKVQCRIFSQTFNPQRLRTGNRVLRQRLRGPSVAAYYPRRVATIKDLQKLYKGFDEEMETWDDDEEDRLEHLLLAKQRGKGAPKKKRTAEESKKMKGKKRPAVAPAVPKELKF</sequence>
<protein>
    <recommendedName>
        <fullName evidence="6">Small ribosomal subunit protein mS33</fullName>
    </recommendedName>
</protein>
<evidence type="ECO:0000256" key="5">
    <source>
        <dbReference type="ARBA" id="ARBA00023274"/>
    </source>
</evidence>
<evidence type="ECO:0000256" key="6">
    <source>
        <dbReference type="ARBA" id="ARBA00035132"/>
    </source>
</evidence>
<dbReference type="EMBL" id="CAJPDR010000077">
    <property type="protein sequence ID" value="CAF9914829.1"/>
    <property type="molecule type" value="Genomic_DNA"/>
</dbReference>
<evidence type="ECO:0000256" key="2">
    <source>
        <dbReference type="ARBA" id="ARBA00008970"/>
    </source>
</evidence>
<dbReference type="GO" id="GO:0005840">
    <property type="term" value="C:ribosome"/>
    <property type="evidence" value="ECO:0007669"/>
    <property type="project" value="UniProtKB-KW"/>
</dbReference>
<proteinExistence type="inferred from homology"/>
<dbReference type="AlphaFoldDB" id="A0A8H3IIF9"/>
<comment type="subcellular location">
    <subcellularLocation>
        <location evidence="1">Mitochondrion</location>
    </subcellularLocation>
</comment>
<gene>
    <name evidence="8" type="primary">RSM27</name>
    <name evidence="8" type="ORF">ALECFALPRED_009794</name>
</gene>
<keyword evidence="4" id="KW-0496">Mitochondrion</keyword>
<keyword evidence="9" id="KW-1185">Reference proteome</keyword>
<evidence type="ECO:0000256" key="4">
    <source>
        <dbReference type="ARBA" id="ARBA00023128"/>
    </source>
</evidence>
<dbReference type="OrthoDB" id="2257454at2759"/>
<dbReference type="PANTHER" id="PTHR13362:SF2">
    <property type="entry name" value="SMALL RIBOSOMAL SUBUNIT PROTEIN MS33"/>
    <property type="match status" value="1"/>
</dbReference>
<dbReference type="Pfam" id="PF08293">
    <property type="entry name" value="MRP-S33"/>
    <property type="match status" value="1"/>
</dbReference>
<comment type="caution">
    <text evidence="8">The sequence shown here is derived from an EMBL/GenBank/DDBJ whole genome shotgun (WGS) entry which is preliminary data.</text>
</comment>
<dbReference type="GO" id="GO:1990904">
    <property type="term" value="C:ribonucleoprotein complex"/>
    <property type="evidence" value="ECO:0007669"/>
    <property type="project" value="UniProtKB-KW"/>
</dbReference>
<feature type="compositionally biased region" description="Basic residues" evidence="7">
    <location>
        <begin position="89"/>
        <end position="99"/>
    </location>
</feature>
<organism evidence="8 9">
    <name type="scientific">Alectoria fallacina</name>
    <dbReference type="NCBI Taxonomy" id="1903189"/>
    <lineage>
        <taxon>Eukaryota</taxon>
        <taxon>Fungi</taxon>
        <taxon>Dikarya</taxon>
        <taxon>Ascomycota</taxon>
        <taxon>Pezizomycotina</taxon>
        <taxon>Lecanoromycetes</taxon>
        <taxon>OSLEUM clade</taxon>
        <taxon>Lecanoromycetidae</taxon>
        <taxon>Lecanorales</taxon>
        <taxon>Lecanorineae</taxon>
        <taxon>Parmeliaceae</taxon>
        <taxon>Alectoria</taxon>
    </lineage>
</organism>
<keyword evidence="3 8" id="KW-0689">Ribosomal protein</keyword>
<keyword evidence="5" id="KW-0687">Ribonucleoprotein</keyword>
<comment type="similarity">
    <text evidence="2">Belongs to the mitochondrion-specific ribosomal protein mS33 family.</text>
</comment>
<dbReference type="Proteomes" id="UP000664203">
    <property type="component" value="Unassembled WGS sequence"/>
</dbReference>
<evidence type="ECO:0000256" key="7">
    <source>
        <dbReference type="SAM" id="MobiDB-lite"/>
    </source>
</evidence>
<reference evidence="8" key="1">
    <citation type="submission" date="2021-03" db="EMBL/GenBank/DDBJ databases">
        <authorList>
            <person name="Tagirdzhanova G."/>
        </authorList>
    </citation>
    <scope>NUCLEOTIDE SEQUENCE</scope>
</reference>
<evidence type="ECO:0000313" key="9">
    <source>
        <dbReference type="Proteomes" id="UP000664203"/>
    </source>
</evidence>
<evidence type="ECO:0000256" key="1">
    <source>
        <dbReference type="ARBA" id="ARBA00004173"/>
    </source>
</evidence>
<evidence type="ECO:0000313" key="8">
    <source>
        <dbReference type="EMBL" id="CAF9914829.1"/>
    </source>
</evidence>
<feature type="region of interest" description="Disordered" evidence="7">
    <location>
        <begin position="87"/>
        <end position="125"/>
    </location>
</feature>